<proteinExistence type="predicted"/>
<evidence type="ECO:0000313" key="1">
    <source>
        <dbReference type="EMBL" id="TFK82553.1"/>
    </source>
</evidence>
<reference evidence="1 2" key="1">
    <citation type="journal article" date="2019" name="Nat. Ecol. Evol.">
        <title>Megaphylogeny resolves global patterns of mushroom evolution.</title>
        <authorList>
            <person name="Varga T."/>
            <person name="Krizsan K."/>
            <person name="Foldi C."/>
            <person name="Dima B."/>
            <person name="Sanchez-Garcia M."/>
            <person name="Sanchez-Ramirez S."/>
            <person name="Szollosi G.J."/>
            <person name="Szarkandi J.G."/>
            <person name="Papp V."/>
            <person name="Albert L."/>
            <person name="Andreopoulos W."/>
            <person name="Angelini C."/>
            <person name="Antonin V."/>
            <person name="Barry K.W."/>
            <person name="Bougher N.L."/>
            <person name="Buchanan P."/>
            <person name="Buyck B."/>
            <person name="Bense V."/>
            <person name="Catcheside P."/>
            <person name="Chovatia M."/>
            <person name="Cooper J."/>
            <person name="Damon W."/>
            <person name="Desjardin D."/>
            <person name="Finy P."/>
            <person name="Geml J."/>
            <person name="Haridas S."/>
            <person name="Hughes K."/>
            <person name="Justo A."/>
            <person name="Karasinski D."/>
            <person name="Kautmanova I."/>
            <person name="Kiss B."/>
            <person name="Kocsube S."/>
            <person name="Kotiranta H."/>
            <person name="LaButti K.M."/>
            <person name="Lechner B.E."/>
            <person name="Liimatainen K."/>
            <person name="Lipzen A."/>
            <person name="Lukacs Z."/>
            <person name="Mihaltcheva S."/>
            <person name="Morgado L.N."/>
            <person name="Niskanen T."/>
            <person name="Noordeloos M.E."/>
            <person name="Ohm R.A."/>
            <person name="Ortiz-Santana B."/>
            <person name="Ovrebo C."/>
            <person name="Racz N."/>
            <person name="Riley R."/>
            <person name="Savchenko A."/>
            <person name="Shiryaev A."/>
            <person name="Soop K."/>
            <person name="Spirin V."/>
            <person name="Szebenyi C."/>
            <person name="Tomsovsky M."/>
            <person name="Tulloss R.E."/>
            <person name="Uehling J."/>
            <person name="Grigoriev I.V."/>
            <person name="Vagvolgyi C."/>
            <person name="Papp T."/>
            <person name="Martin F.M."/>
            <person name="Miettinen O."/>
            <person name="Hibbett D.S."/>
            <person name="Nagy L.G."/>
        </authorList>
    </citation>
    <scope>NUCLEOTIDE SEQUENCE [LARGE SCALE GENOMIC DNA]</scope>
    <source>
        <strain evidence="1 2">HHB13444</strain>
    </source>
</reference>
<keyword evidence="2" id="KW-1185">Reference proteome</keyword>
<accession>A0A5C3P9R0</accession>
<gene>
    <name evidence="1" type="ORF">K466DRAFT_297822</name>
</gene>
<dbReference type="AlphaFoldDB" id="A0A5C3P9R0"/>
<dbReference type="EMBL" id="ML211473">
    <property type="protein sequence ID" value="TFK82553.1"/>
    <property type="molecule type" value="Genomic_DNA"/>
</dbReference>
<dbReference type="InParanoid" id="A0A5C3P9R0"/>
<protein>
    <submittedName>
        <fullName evidence="1">Uncharacterized protein</fullName>
    </submittedName>
</protein>
<dbReference type="Proteomes" id="UP000308197">
    <property type="component" value="Unassembled WGS sequence"/>
</dbReference>
<organism evidence="1 2">
    <name type="scientific">Polyporus arcularius HHB13444</name>
    <dbReference type="NCBI Taxonomy" id="1314778"/>
    <lineage>
        <taxon>Eukaryota</taxon>
        <taxon>Fungi</taxon>
        <taxon>Dikarya</taxon>
        <taxon>Basidiomycota</taxon>
        <taxon>Agaricomycotina</taxon>
        <taxon>Agaricomycetes</taxon>
        <taxon>Polyporales</taxon>
        <taxon>Polyporaceae</taxon>
        <taxon>Polyporus</taxon>
    </lineage>
</organism>
<sequence length="152" mass="16909">MGALKLSVVRRSSERRSLDAVHITHEVSLSLVRPDTVSPSTADIRTTPLGLRQFIPPRYRSEYSWAMCRSIVGRESAAKFSRALVTTLLSSLIIEDTVGAREYCCPPSSANRRSISSVQQDQPDLVITNLCARPPRDREPISAFVLENQVVQ</sequence>
<evidence type="ECO:0000313" key="2">
    <source>
        <dbReference type="Proteomes" id="UP000308197"/>
    </source>
</evidence>
<name>A0A5C3P9R0_9APHY</name>